<evidence type="ECO:0000313" key="8">
    <source>
        <dbReference type="Proteomes" id="UP000620124"/>
    </source>
</evidence>
<feature type="binding site" evidence="6">
    <location>
        <position position="206"/>
    </location>
    <ligand>
        <name>Mg(2+)</name>
        <dbReference type="ChEBI" id="CHEBI:18420"/>
    </ligand>
</feature>
<dbReference type="PANTHER" id="PTHR10218">
    <property type="entry name" value="GTP-BINDING PROTEIN ALPHA SUBUNIT"/>
    <property type="match status" value="1"/>
</dbReference>
<dbReference type="GO" id="GO:0001664">
    <property type="term" value="F:G protein-coupled receptor binding"/>
    <property type="evidence" value="ECO:0007669"/>
    <property type="project" value="TreeGrafter"/>
</dbReference>
<sequence>MDHPKDAGKSPRRALQIPLVYAVKLFLFTTRWARRQISDKLRKGKHKSSTDRTTETISTAKILLLGTADSGKSTILKQMRMLHHSSFSSSEIEAYRRLAFDNVIQGMRVLLASLPGLGLDLPDALRPAQETVTGAGDLCDDAPFPADCFNAITALLKHSTVQEACRRGREIALPENLPYLFTNLPRFFSPSFVPTHDDILHLRARTIGTTETTVIIDGIETLVADVGGAISERRKWINAFADITVIIFTVSLTGYSRSLVEDPSRNEMQDSLLIWDSICNAGWFKRIPIILCFTKNDLFEEEIQHTHVADWFPDFHGAPRDAAAGRDYFINRFLSHVRTGRHVLDKDLYIRVITATDTKMMKEVLDLAGYASPILWPPALAFFHSFPT</sequence>
<dbReference type="Gene3D" id="3.40.50.300">
    <property type="entry name" value="P-loop containing nucleotide triphosphate hydrolases"/>
    <property type="match status" value="1"/>
</dbReference>
<dbReference type="EMBL" id="JACAZI010000014">
    <property type="protein sequence ID" value="KAF7344844.1"/>
    <property type="molecule type" value="Genomic_DNA"/>
</dbReference>
<evidence type="ECO:0000256" key="2">
    <source>
        <dbReference type="ARBA" id="ARBA00022741"/>
    </source>
</evidence>
<keyword evidence="8" id="KW-1185">Reference proteome</keyword>
<dbReference type="GO" id="GO:0005834">
    <property type="term" value="C:heterotrimeric G-protein complex"/>
    <property type="evidence" value="ECO:0007669"/>
    <property type="project" value="TreeGrafter"/>
</dbReference>
<dbReference type="PANTHER" id="PTHR10218:SF242">
    <property type="entry name" value="GUANINE NUCLEOTIDE-BINDING PROTEIN ALPHA-1 SUBUNIT"/>
    <property type="match status" value="1"/>
</dbReference>
<dbReference type="GO" id="GO:0007186">
    <property type="term" value="P:G protein-coupled receptor signaling pathway"/>
    <property type="evidence" value="ECO:0007669"/>
    <property type="project" value="InterPro"/>
</dbReference>
<dbReference type="GO" id="GO:0031683">
    <property type="term" value="F:G-protein beta/gamma-subunit complex binding"/>
    <property type="evidence" value="ECO:0007669"/>
    <property type="project" value="InterPro"/>
</dbReference>
<keyword evidence="3 5" id="KW-0342">GTP-binding</keyword>
<protein>
    <submittedName>
        <fullName evidence="7">Guanine nucleotide-binding protein alpha-2 subunit</fullName>
    </submittedName>
</protein>
<keyword evidence="1 6" id="KW-0479">Metal-binding</keyword>
<dbReference type="Pfam" id="PF00503">
    <property type="entry name" value="G-alpha"/>
    <property type="match status" value="1"/>
</dbReference>
<dbReference type="GO" id="GO:0046872">
    <property type="term" value="F:metal ion binding"/>
    <property type="evidence" value="ECO:0007669"/>
    <property type="project" value="UniProtKB-KW"/>
</dbReference>
<dbReference type="PRINTS" id="PR00318">
    <property type="entry name" value="GPROTEINA"/>
</dbReference>
<dbReference type="Gene3D" id="1.10.400.10">
    <property type="entry name" value="GI Alpha 1, domain 2-like"/>
    <property type="match status" value="1"/>
</dbReference>
<dbReference type="OrthoDB" id="5817230at2759"/>
<keyword evidence="6" id="KW-0460">Magnesium</keyword>
<dbReference type="GO" id="GO:0005525">
    <property type="term" value="F:GTP binding"/>
    <property type="evidence" value="ECO:0007669"/>
    <property type="project" value="UniProtKB-KW"/>
</dbReference>
<dbReference type="CDD" id="cd00066">
    <property type="entry name" value="G-alpha"/>
    <property type="match status" value="1"/>
</dbReference>
<keyword evidence="4" id="KW-0807">Transducer</keyword>
<reference evidence="7" key="1">
    <citation type="submission" date="2020-05" db="EMBL/GenBank/DDBJ databases">
        <title>Mycena genomes resolve the evolution of fungal bioluminescence.</title>
        <authorList>
            <person name="Tsai I.J."/>
        </authorList>
    </citation>
    <scope>NUCLEOTIDE SEQUENCE</scope>
    <source>
        <strain evidence="7">CCC161011</strain>
    </source>
</reference>
<dbReference type="FunFam" id="3.40.50.300:FF:000692">
    <property type="entry name" value="Guanine nucleotide-binding protein subunit alpha"/>
    <property type="match status" value="1"/>
</dbReference>
<comment type="caution">
    <text evidence="7">The sequence shown here is derived from an EMBL/GenBank/DDBJ whole genome shotgun (WGS) entry which is preliminary data.</text>
</comment>
<gene>
    <name evidence="7" type="ORF">MVEN_01646100</name>
</gene>
<evidence type="ECO:0000256" key="5">
    <source>
        <dbReference type="PIRSR" id="PIRSR601019-1"/>
    </source>
</evidence>
<evidence type="ECO:0000256" key="3">
    <source>
        <dbReference type="ARBA" id="ARBA00023134"/>
    </source>
</evidence>
<name>A0A8H7CP09_9AGAR</name>
<evidence type="ECO:0000256" key="6">
    <source>
        <dbReference type="PIRSR" id="PIRSR601019-2"/>
    </source>
</evidence>
<keyword evidence="2 5" id="KW-0547">Nucleotide-binding</keyword>
<dbReference type="AlphaFoldDB" id="A0A8H7CP09"/>
<accession>A0A8H7CP09</accession>
<dbReference type="Proteomes" id="UP000620124">
    <property type="component" value="Unassembled WGS sequence"/>
</dbReference>
<dbReference type="InterPro" id="IPR027417">
    <property type="entry name" value="P-loop_NTPase"/>
</dbReference>
<dbReference type="SUPFAM" id="SSF52540">
    <property type="entry name" value="P-loop containing nucleoside triphosphate hydrolases"/>
    <property type="match status" value="1"/>
</dbReference>
<organism evidence="7 8">
    <name type="scientific">Mycena venus</name>
    <dbReference type="NCBI Taxonomy" id="2733690"/>
    <lineage>
        <taxon>Eukaryota</taxon>
        <taxon>Fungi</taxon>
        <taxon>Dikarya</taxon>
        <taxon>Basidiomycota</taxon>
        <taxon>Agaricomycotina</taxon>
        <taxon>Agaricomycetes</taxon>
        <taxon>Agaricomycetidae</taxon>
        <taxon>Agaricales</taxon>
        <taxon>Marasmiineae</taxon>
        <taxon>Mycenaceae</taxon>
        <taxon>Mycena</taxon>
    </lineage>
</organism>
<dbReference type="InterPro" id="IPR001019">
    <property type="entry name" value="Gprotein_alpha_su"/>
</dbReference>
<feature type="binding site" evidence="6">
    <location>
        <position position="73"/>
    </location>
    <ligand>
        <name>Mg(2+)</name>
        <dbReference type="ChEBI" id="CHEBI:18420"/>
    </ligand>
</feature>
<proteinExistence type="predicted"/>
<dbReference type="GO" id="GO:0003924">
    <property type="term" value="F:GTPase activity"/>
    <property type="evidence" value="ECO:0007669"/>
    <property type="project" value="InterPro"/>
</dbReference>
<evidence type="ECO:0000313" key="7">
    <source>
        <dbReference type="EMBL" id="KAF7344844.1"/>
    </source>
</evidence>
<dbReference type="InterPro" id="IPR011025">
    <property type="entry name" value="GproteinA_insert"/>
</dbReference>
<evidence type="ECO:0000256" key="4">
    <source>
        <dbReference type="ARBA" id="ARBA00023224"/>
    </source>
</evidence>
<feature type="binding site" evidence="5">
    <location>
        <position position="355"/>
    </location>
    <ligand>
        <name>GTP</name>
        <dbReference type="ChEBI" id="CHEBI:37565"/>
    </ligand>
</feature>
<dbReference type="SUPFAM" id="SSF47895">
    <property type="entry name" value="Transducin (alpha subunit), insertion domain"/>
    <property type="match status" value="1"/>
</dbReference>
<dbReference type="PROSITE" id="PS51882">
    <property type="entry name" value="G_ALPHA"/>
    <property type="match status" value="1"/>
</dbReference>
<dbReference type="GO" id="GO:0005737">
    <property type="term" value="C:cytoplasm"/>
    <property type="evidence" value="ECO:0007669"/>
    <property type="project" value="TreeGrafter"/>
</dbReference>
<feature type="binding site" evidence="5">
    <location>
        <begin position="200"/>
        <end position="206"/>
    </location>
    <ligand>
        <name>GTP</name>
        <dbReference type="ChEBI" id="CHEBI:37565"/>
    </ligand>
</feature>
<dbReference type="SMART" id="SM00275">
    <property type="entry name" value="G_alpha"/>
    <property type="match status" value="1"/>
</dbReference>
<dbReference type="GO" id="GO:0000750">
    <property type="term" value="P:pheromone-dependent signal transduction involved in conjugation with cellular fusion"/>
    <property type="evidence" value="ECO:0007669"/>
    <property type="project" value="TreeGrafter"/>
</dbReference>
<evidence type="ECO:0000256" key="1">
    <source>
        <dbReference type="ARBA" id="ARBA00022723"/>
    </source>
</evidence>